<proteinExistence type="predicted"/>
<sequence>MLDNTWIKNANQIYDNGIYDLPAETVQRASLTLKSIHDIHCSDSFATGVLRVCYRVTNYILKEYFQYTAGFLVNKSGDTFHTTTTSKTTNSWLRDTLNVVAKNLAMTLRSTFSQPFTAFSTTRHIARFSCLLAL</sequence>
<dbReference type="EMBL" id="CM047580">
    <property type="protein sequence ID" value="KAI9921703.1"/>
    <property type="molecule type" value="Genomic_DNA"/>
</dbReference>
<organism evidence="1 2">
    <name type="scientific">Peronosclerospora sorghi</name>
    <dbReference type="NCBI Taxonomy" id="230839"/>
    <lineage>
        <taxon>Eukaryota</taxon>
        <taxon>Sar</taxon>
        <taxon>Stramenopiles</taxon>
        <taxon>Oomycota</taxon>
        <taxon>Peronosporomycetes</taxon>
        <taxon>Peronosporales</taxon>
        <taxon>Peronosporaceae</taxon>
        <taxon>Peronosclerospora</taxon>
    </lineage>
</organism>
<dbReference type="Proteomes" id="UP001163321">
    <property type="component" value="Chromosome 1"/>
</dbReference>
<evidence type="ECO:0000313" key="1">
    <source>
        <dbReference type="EMBL" id="KAI9921703.1"/>
    </source>
</evidence>
<evidence type="ECO:0000313" key="2">
    <source>
        <dbReference type="Proteomes" id="UP001163321"/>
    </source>
</evidence>
<gene>
    <name evidence="1" type="ORF">PsorP6_002703</name>
</gene>
<keyword evidence="2" id="KW-1185">Reference proteome</keyword>
<name>A0ACC0WUC9_9STRA</name>
<reference evidence="1 2" key="1">
    <citation type="journal article" date="2022" name="bioRxiv">
        <title>The genome of the oomycete Peronosclerospora sorghi, a cosmopolitan pathogen of maize and sorghum, is inflated with dispersed pseudogenes.</title>
        <authorList>
            <person name="Fletcher K."/>
            <person name="Martin F."/>
            <person name="Isakeit T."/>
            <person name="Cavanaugh K."/>
            <person name="Magill C."/>
            <person name="Michelmore R."/>
        </authorList>
    </citation>
    <scope>NUCLEOTIDE SEQUENCE [LARGE SCALE GENOMIC DNA]</scope>
    <source>
        <strain evidence="1">P6</strain>
    </source>
</reference>
<comment type="caution">
    <text evidence="1">The sequence shown here is derived from an EMBL/GenBank/DDBJ whole genome shotgun (WGS) entry which is preliminary data.</text>
</comment>
<accession>A0ACC0WUC9</accession>
<protein>
    <submittedName>
        <fullName evidence="1">Uncharacterized protein</fullName>
    </submittedName>
</protein>